<comment type="catalytic activity">
    <reaction evidence="4">
        <text>S-methyl-5'-thioadenosine + phosphate = 5-(methylsulfanyl)-alpha-D-ribose 1-phosphate + adenine</text>
        <dbReference type="Rhea" id="RHEA:11852"/>
        <dbReference type="ChEBI" id="CHEBI:16708"/>
        <dbReference type="ChEBI" id="CHEBI:17509"/>
        <dbReference type="ChEBI" id="CHEBI:43474"/>
        <dbReference type="ChEBI" id="CHEBI:58533"/>
        <dbReference type="EC" id="2.4.2.28"/>
    </reaction>
</comment>
<dbReference type="GO" id="GO:0017061">
    <property type="term" value="F:S-methyl-5-thioadenosine phosphorylase activity"/>
    <property type="evidence" value="ECO:0007669"/>
    <property type="project" value="UniProtKB-UniRule"/>
</dbReference>
<feature type="site" description="Important for substrate specificity" evidence="4">
    <location>
        <position position="432"/>
    </location>
</feature>
<protein>
    <recommendedName>
        <fullName evidence="4">S-methyl-5'-thioadenosine phosphorylase</fullName>
        <ecNumber evidence="4">2.4.2.28</ecNumber>
    </recommendedName>
    <alternativeName>
        <fullName evidence="4">5'-methylthioadenosine phosphorylase</fullName>
        <shortName evidence="4">MTA phosphorylase</shortName>
        <shortName evidence="4">MTAP</shortName>
        <shortName evidence="4">MTAPase</shortName>
    </alternativeName>
</protein>
<comment type="subcellular location">
    <subcellularLocation>
        <location evidence="4">Cytoplasm</location>
    </subcellularLocation>
    <subcellularLocation>
        <location evidence="4">Nucleus</location>
    </subcellularLocation>
</comment>
<name>L8WIY0_THACA</name>
<sequence length="505" mass="55448">MEVTSRLRLRILPAPVVGKSTRTARRFTCFTQQLTSLDASEWVRSGHLLTYESGHDDQCQANLTLTANIQPPGRRVTSSNRVDIPRKGPLRIALTQGLMSLGQTSITSGAYAFSHPIIDKSYCLDYIENSQFTGRKSGEMAGLTESRNVDHRIVTRRRDGYPLLLMLGHRQIQAALGVLRVQYNASRTNLHLIPSTSLFLRSFTMASRQVLIGVIGGSGLYNLENLTPVETANPKTPWGLPSSPITISELPSGVRLAFLARHGTSHNILPSDVPARANIAALKSLGVKVIVAFSAVGSLREQIHPGDFVVPDQIIDRTKGVRPASFFEGTSIVAHAMFGDPFDTQLTKALASLPDTTTPPNLHTSGTVVCMEGPQFSTRAESNMYRAWGGDIINMSVLPEAKLAREAEISYALVATATDYDAWRVSEEPVTVAEVYKTLSNNADRSRKITATILEELHEIVERGDVLTSAEGGMQYSLITRDWPEEDRKKLAFVLPKYFSKSEAN</sequence>
<keyword evidence="7" id="KW-1185">Reference proteome</keyword>
<evidence type="ECO:0000256" key="2">
    <source>
        <dbReference type="ARBA" id="ARBA00022679"/>
    </source>
</evidence>
<organism evidence="6 7">
    <name type="scientific">Thanatephorus cucumeris (strain AG1-IA)</name>
    <name type="common">Rice sheath blight fungus</name>
    <name type="synonym">Rhizoctonia solani</name>
    <dbReference type="NCBI Taxonomy" id="983506"/>
    <lineage>
        <taxon>Eukaryota</taxon>
        <taxon>Fungi</taxon>
        <taxon>Dikarya</taxon>
        <taxon>Basidiomycota</taxon>
        <taxon>Agaricomycotina</taxon>
        <taxon>Agaricomycetes</taxon>
        <taxon>Cantharellales</taxon>
        <taxon>Ceratobasidiaceae</taxon>
        <taxon>Rhizoctonia</taxon>
        <taxon>Rhizoctonia solani AG-1</taxon>
    </lineage>
</organism>
<dbReference type="CDD" id="cd09010">
    <property type="entry name" value="MTAP_SsMTAPII_like_MTIP"/>
    <property type="match status" value="1"/>
</dbReference>
<dbReference type="Pfam" id="PF01048">
    <property type="entry name" value="PNP_UDP_1"/>
    <property type="match status" value="1"/>
</dbReference>
<dbReference type="Proteomes" id="UP000011668">
    <property type="component" value="Unassembled WGS sequence"/>
</dbReference>
<dbReference type="InterPro" id="IPR000845">
    <property type="entry name" value="Nucleoside_phosphorylase_d"/>
</dbReference>
<proteinExistence type="inferred from homology"/>
<comment type="function">
    <text evidence="4">Catalyzes the reversible phosphorylation of S-methyl-5'-thioadenosine (MTA) to adenine and 5-methylthioribose-1-phosphate. Involved in the breakdown of MTA, a major by-product of polyamine biosynthesis. Responsible for the first step in the methionine salvage pathway after MTA has been generated from S-adenosylmethionine. Has broad substrate specificity with 6-aminopurine nucleosides as preferred substrates.</text>
</comment>
<dbReference type="GO" id="GO:0006166">
    <property type="term" value="P:purine ribonucleoside salvage"/>
    <property type="evidence" value="ECO:0007669"/>
    <property type="project" value="UniProtKB-KW"/>
</dbReference>
<dbReference type="InterPro" id="IPR035994">
    <property type="entry name" value="Nucleoside_phosphorylase_sf"/>
</dbReference>
<evidence type="ECO:0000256" key="1">
    <source>
        <dbReference type="ARBA" id="ARBA00022676"/>
    </source>
</evidence>
<feature type="binding site" evidence="4">
    <location>
        <position position="395"/>
    </location>
    <ligand>
        <name>substrate</name>
    </ligand>
</feature>
<keyword evidence="4" id="KW-0963">Cytoplasm</keyword>
<keyword evidence="2 4" id="KW-0808">Transferase</keyword>
<comment type="similarity">
    <text evidence="4">Belongs to the PNP/MTAP phosphorylase family. MTAP subfamily.</text>
</comment>
<dbReference type="NCBIfam" id="TIGR01694">
    <property type="entry name" value="MTAP"/>
    <property type="match status" value="1"/>
</dbReference>
<dbReference type="PANTHER" id="PTHR42679">
    <property type="entry name" value="S-METHYL-5'-THIOADENOSINE PHOSPHORYLASE"/>
    <property type="match status" value="1"/>
</dbReference>
<comment type="caution">
    <text evidence="6">The sequence shown here is derived from an EMBL/GenBank/DDBJ whole genome shotgun (WGS) entry which is preliminary data.</text>
</comment>
<feature type="binding site" evidence="4">
    <location>
        <position position="218"/>
    </location>
    <ligand>
        <name>phosphate</name>
        <dbReference type="ChEBI" id="CHEBI:43474"/>
    </ligand>
</feature>
<reference evidence="6 7" key="1">
    <citation type="journal article" date="2013" name="Nat. Commun.">
        <title>The evolution and pathogenic mechanisms of the rice sheath blight pathogen.</title>
        <authorList>
            <person name="Zheng A."/>
            <person name="Lin R."/>
            <person name="Xu L."/>
            <person name="Qin P."/>
            <person name="Tang C."/>
            <person name="Ai P."/>
            <person name="Zhang D."/>
            <person name="Liu Y."/>
            <person name="Sun Z."/>
            <person name="Feng H."/>
            <person name="Wang Y."/>
            <person name="Chen Y."/>
            <person name="Liang X."/>
            <person name="Fu R."/>
            <person name="Li Q."/>
            <person name="Zhang J."/>
            <person name="Yu X."/>
            <person name="Xie Z."/>
            <person name="Ding L."/>
            <person name="Guan P."/>
            <person name="Tang J."/>
            <person name="Liang Y."/>
            <person name="Wang S."/>
            <person name="Deng Q."/>
            <person name="Li S."/>
            <person name="Zhu J."/>
            <person name="Wang L."/>
            <person name="Liu H."/>
            <person name="Li P."/>
        </authorList>
    </citation>
    <scope>NUCLEOTIDE SEQUENCE [LARGE SCALE GENOMIC DNA]</scope>
    <source>
        <strain evidence="7">AG-1 IA</strain>
    </source>
</reference>
<dbReference type="OrthoDB" id="431409at2759"/>
<keyword evidence="1 4" id="KW-0328">Glycosyltransferase</keyword>
<gene>
    <name evidence="6" type="ORF">AG1IA_09270</name>
</gene>
<accession>L8WIY0</accession>
<dbReference type="EC" id="2.4.2.28" evidence="4"/>
<dbReference type="PANTHER" id="PTHR42679:SF2">
    <property type="entry name" value="S-METHYL-5'-THIOADENOSINE PHOSPHORYLASE"/>
    <property type="match status" value="1"/>
</dbReference>
<dbReference type="InterPro" id="IPR010044">
    <property type="entry name" value="MTAP"/>
</dbReference>
<evidence type="ECO:0000313" key="6">
    <source>
        <dbReference type="EMBL" id="ELU36702.1"/>
    </source>
</evidence>
<dbReference type="EMBL" id="AFRT01003123">
    <property type="protein sequence ID" value="ELU36702.1"/>
    <property type="molecule type" value="Genomic_DNA"/>
</dbReference>
<dbReference type="GO" id="GO:0005634">
    <property type="term" value="C:nucleus"/>
    <property type="evidence" value="ECO:0007669"/>
    <property type="project" value="UniProtKB-SubCell"/>
</dbReference>
<keyword evidence="3 4" id="KW-0660">Purine salvage</keyword>
<dbReference type="GO" id="GO:0005829">
    <property type="term" value="C:cytosol"/>
    <property type="evidence" value="ECO:0007669"/>
    <property type="project" value="TreeGrafter"/>
</dbReference>
<feature type="binding site" evidence="4">
    <location>
        <begin position="261"/>
        <end position="262"/>
    </location>
    <ligand>
        <name>phosphate</name>
        <dbReference type="ChEBI" id="CHEBI:43474"/>
    </ligand>
</feature>
<feature type="binding site" evidence="4">
    <location>
        <begin position="294"/>
        <end position="295"/>
    </location>
    <ligand>
        <name>phosphate</name>
        <dbReference type="ChEBI" id="CHEBI:43474"/>
    </ligand>
</feature>
<feature type="binding site" evidence="4">
    <location>
        <begin position="419"/>
        <end position="421"/>
    </location>
    <ligand>
        <name>substrate</name>
    </ligand>
</feature>
<dbReference type="STRING" id="983506.L8WIY0"/>
<dbReference type="HOGENOM" id="CLU_539895_0_0_1"/>
<dbReference type="SUPFAM" id="SSF53167">
    <property type="entry name" value="Purine and uridine phosphorylases"/>
    <property type="match status" value="1"/>
</dbReference>
<dbReference type="InterPro" id="IPR018099">
    <property type="entry name" value="Purine_phosphorylase-2_CS"/>
</dbReference>
<dbReference type="UniPathway" id="UPA00904">
    <property type="reaction ID" value="UER00873"/>
</dbReference>
<evidence type="ECO:0000256" key="4">
    <source>
        <dbReference type="HAMAP-Rule" id="MF_03155"/>
    </source>
</evidence>
<dbReference type="PROSITE" id="PS01240">
    <property type="entry name" value="PNP_MTAP_2"/>
    <property type="match status" value="1"/>
</dbReference>
<dbReference type="AlphaFoldDB" id="L8WIY0"/>
<comment type="subunit">
    <text evidence="4">Homotrimer.</text>
</comment>
<feature type="site" description="Important for substrate specificity" evidence="4">
    <location>
        <position position="377"/>
    </location>
</feature>
<dbReference type="Gene3D" id="3.40.50.1580">
    <property type="entry name" value="Nucleoside phosphorylase domain"/>
    <property type="match status" value="1"/>
</dbReference>
<dbReference type="GO" id="GO:0019509">
    <property type="term" value="P:L-methionine salvage from methylthioadenosine"/>
    <property type="evidence" value="ECO:0007669"/>
    <property type="project" value="UniProtKB-UniRule"/>
</dbReference>
<feature type="domain" description="Nucleoside phosphorylase" evidence="5">
    <location>
        <begin position="212"/>
        <end position="455"/>
    </location>
</feature>
<comment type="pathway">
    <text evidence="4">Amino-acid biosynthesis; L-methionine biosynthesis via salvage pathway; S-methyl-5-thio-alpha-D-ribose 1-phosphate from S-methyl-5'-thioadenosine (phosphorylase route): step 1/1.</text>
</comment>
<dbReference type="HAMAP" id="MF_01963">
    <property type="entry name" value="MTAP"/>
    <property type="match status" value="1"/>
</dbReference>
<keyword evidence="4" id="KW-0539">Nucleus</keyword>
<feature type="binding site" evidence="4">
    <location>
        <position position="396"/>
    </location>
    <ligand>
        <name>phosphate</name>
        <dbReference type="ChEBI" id="CHEBI:43474"/>
    </ligand>
</feature>
<dbReference type="FunFam" id="3.40.50.1580:FF:000008">
    <property type="entry name" value="S-methyl-5'-thioadenosine phosphorylase"/>
    <property type="match status" value="1"/>
</dbReference>
<evidence type="ECO:0000256" key="3">
    <source>
        <dbReference type="ARBA" id="ARBA00022726"/>
    </source>
</evidence>
<evidence type="ECO:0000313" key="7">
    <source>
        <dbReference type="Proteomes" id="UP000011668"/>
    </source>
</evidence>
<evidence type="ECO:0000259" key="5">
    <source>
        <dbReference type="Pfam" id="PF01048"/>
    </source>
</evidence>